<protein>
    <submittedName>
        <fullName evidence="3">Response regulator receiver domain-containing protein</fullName>
    </submittedName>
</protein>
<dbReference type="InterPro" id="IPR052893">
    <property type="entry name" value="TCS_response_regulator"/>
</dbReference>
<dbReference type="SUPFAM" id="SSF52172">
    <property type="entry name" value="CheY-like"/>
    <property type="match status" value="1"/>
</dbReference>
<dbReference type="PANTHER" id="PTHR44520">
    <property type="entry name" value="RESPONSE REGULATOR RCP1-RELATED"/>
    <property type="match status" value="1"/>
</dbReference>
<evidence type="ECO:0000313" key="4">
    <source>
        <dbReference type="Proteomes" id="UP000249165"/>
    </source>
</evidence>
<dbReference type="PROSITE" id="PS50110">
    <property type="entry name" value="RESPONSE_REGULATORY"/>
    <property type="match status" value="1"/>
</dbReference>
<dbReference type="Pfam" id="PF00072">
    <property type="entry name" value="Response_reg"/>
    <property type="match status" value="1"/>
</dbReference>
<sequence>MHAAPTSDFPQAWDGEGTVPPVLLLIEDDDCDAAAFLRAFSKAGLKNPVRRVFDGRAALDHLRSRALNDARKVIILLDLNLPRMNGHEFLTELRKDSALRHAAVFVMTTSRDHDDVARAYDRNVAGYIVKDTGTPDLTEFVRFLGDYAGMVLLPNVVVGTEASDGTS</sequence>
<dbReference type="OrthoDB" id="9793549at2"/>
<dbReference type="CDD" id="cd17557">
    <property type="entry name" value="REC_Rcp-like"/>
    <property type="match status" value="1"/>
</dbReference>
<keyword evidence="1" id="KW-0597">Phosphoprotein</keyword>
<evidence type="ECO:0000313" key="3">
    <source>
        <dbReference type="EMBL" id="RAK11299.1"/>
    </source>
</evidence>
<reference evidence="3 4" key="1">
    <citation type="submission" date="2018-06" db="EMBL/GenBank/DDBJ databases">
        <title>Genomic Encyclopedia of Archaeal and Bacterial Type Strains, Phase II (KMG-II): from individual species to whole genera.</title>
        <authorList>
            <person name="Goeker M."/>
        </authorList>
    </citation>
    <scope>NUCLEOTIDE SEQUENCE [LARGE SCALE GENOMIC DNA]</scope>
    <source>
        <strain evidence="3 4">DSM 22011</strain>
    </source>
</reference>
<dbReference type="AlphaFoldDB" id="A0A327XYW1"/>
<dbReference type="InterPro" id="IPR011006">
    <property type="entry name" value="CheY-like_superfamily"/>
</dbReference>
<dbReference type="InterPro" id="IPR001789">
    <property type="entry name" value="Sig_transdc_resp-reg_receiver"/>
</dbReference>
<accession>A0A327XYW1</accession>
<dbReference type="Gene3D" id="3.40.50.2300">
    <property type="match status" value="1"/>
</dbReference>
<feature type="domain" description="Response regulatory" evidence="2">
    <location>
        <begin position="22"/>
        <end position="145"/>
    </location>
</feature>
<proteinExistence type="predicted"/>
<dbReference type="EMBL" id="QLMG01000050">
    <property type="protein sequence ID" value="RAK11299.1"/>
    <property type="molecule type" value="Genomic_DNA"/>
</dbReference>
<dbReference type="GO" id="GO:0000160">
    <property type="term" value="P:phosphorelay signal transduction system"/>
    <property type="evidence" value="ECO:0007669"/>
    <property type="project" value="InterPro"/>
</dbReference>
<dbReference type="RefSeq" id="WP_083840570.1">
    <property type="nucleotide sequence ID" value="NZ_LIGK01000052.1"/>
</dbReference>
<evidence type="ECO:0000259" key="2">
    <source>
        <dbReference type="PROSITE" id="PS50110"/>
    </source>
</evidence>
<gene>
    <name evidence="3" type="ORF">ATI53_105024</name>
</gene>
<comment type="caution">
    <text evidence="3">The sequence shown here is derived from an EMBL/GenBank/DDBJ whole genome shotgun (WGS) entry which is preliminary data.</text>
</comment>
<evidence type="ECO:0000256" key="1">
    <source>
        <dbReference type="PROSITE-ProRule" id="PRU00169"/>
    </source>
</evidence>
<dbReference type="Proteomes" id="UP000249165">
    <property type="component" value="Unassembled WGS sequence"/>
</dbReference>
<dbReference type="PANTHER" id="PTHR44520:SF2">
    <property type="entry name" value="RESPONSE REGULATOR RCP1"/>
    <property type="match status" value="1"/>
</dbReference>
<keyword evidence="4" id="KW-1185">Reference proteome</keyword>
<dbReference type="SMART" id="SM00448">
    <property type="entry name" value="REC"/>
    <property type="match status" value="1"/>
</dbReference>
<organism evidence="3 4">
    <name type="scientific">Salipiger aestuarii</name>
    <dbReference type="NCBI Taxonomy" id="568098"/>
    <lineage>
        <taxon>Bacteria</taxon>
        <taxon>Pseudomonadati</taxon>
        <taxon>Pseudomonadota</taxon>
        <taxon>Alphaproteobacteria</taxon>
        <taxon>Rhodobacterales</taxon>
        <taxon>Roseobacteraceae</taxon>
        <taxon>Salipiger</taxon>
    </lineage>
</organism>
<feature type="modified residue" description="4-aspartylphosphate" evidence="1">
    <location>
        <position position="78"/>
    </location>
</feature>
<name>A0A327XYW1_9RHOB</name>